<dbReference type="EMBL" id="JAULSW010000020">
    <property type="protein sequence ID" value="KAK3365441.1"/>
    <property type="molecule type" value="Genomic_DNA"/>
</dbReference>
<dbReference type="GO" id="GO:0005886">
    <property type="term" value="C:plasma membrane"/>
    <property type="evidence" value="ECO:0007669"/>
    <property type="project" value="TreeGrafter"/>
</dbReference>
<feature type="transmembrane region" description="Helical" evidence="6">
    <location>
        <begin position="256"/>
        <end position="277"/>
    </location>
</feature>
<evidence type="ECO:0000313" key="9">
    <source>
        <dbReference type="EMBL" id="KAK3392763.1"/>
    </source>
</evidence>
<evidence type="ECO:0000256" key="2">
    <source>
        <dbReference type="ARBA" id="ARBA00022692"/>
    </source>
</evidence>
<dbReference type="Pfam" id="PF02535">
    <property type="entry name" value="Zip"/>
    <property type="match status" value="2"/>
</dbReference>
<comment type="subcellular location">
    <subcellularLocation>
        <location evidence="1">Membrane</location>
        <topology evidence="1">Multi-pass membrane protein</topology>
    </subcellularLocation>
</comment>
<keyword evidence="3 6" id="KW-1133">Transmembrane helix</keyword>
<dbReference type="InterPro" id="IPR003689">
    <property type="entry name" value="ZIP"/>
</dbReference>
<proteinExistence type="predicted"/>
<feature type="region of interest" description="Disordered" evidence="5">
    <location>
        <begin position="37"/>
        <end position="56"/>
    </location>
</feature>
<dbReference type="EMBL" id="JAULSW010000001">
    <property type="protein sequence ID" value="KAK3392763.1"/>
    <property type="molecule type" value="Genomic_DNA"/>
</dbReference>
<feature type="chain" id="PRO_5042442710" description="Zinc-regulated transporter" evidence="7">
    <location>
        <begin position="28"/>
        <end position="563"/>
    </location>
</feature>
<sequence>MVQLTKPSLAICGLLAAPLFGGGAVSASRPPALLEHRASQVTPSPTSPPSSETTSVTAISGCHLHGGSTVECTAGSVEYVVHTTATATADIPPSFTGCYVHDAQTICLAPNGAEVVVSLASAEDEHDDHDHDNHDHEEESSEQISSTGQNCHYHAGVEHCESDAANKATTQNCELVHRDYNIKLRVGLLFVMLVTSAIGVFGPILMASFVAPRNIIFTILRQFGTGVVISTAFIHLFTHANLMFENECLGELAYESTASAILMAGIFVSFLVEYAGVRLMQWHGAKKACSSSAESPAALESPLLVAARAEIINISVLEAGVLFHSLLIGVTLVVSGDSFFLTLFAVIVFHQMFEGIALGTRLAALGQPGAAVALASHGHHNHGHGHDGHSHSHSHSHFQELKTKPDQPPSPVSSSGVNSSGILGERPSILGMRDIDGSSGSGGEGEGEFETGSTIVAAVPISVSIRKKLALAAAFALVTPIGMAIGIGVLHQFNGNDPSTIIAIGTLDALSAGILVWVGVVEMWSHDWMNGGEMATASPIRTVLGLLGLVVGMALMSLLGKWA</sequence>
<name>A0AAE0MZL5_9PEZI</name>
<feature type="signal peptide" evidence="7">
    <location>
        <begin position="1"/>
        <end position="27"/>
    </location>
</feature>
<evidence type="ECO:0000256" key="4">
    <source>
        <dbReference type="ARBA" id="ARBA00023136"/>
    </source>
</evidence>
<evidence type="ECO:0000256" key="3">
    <source>
        <dbReference type="ARBA" id="ARBA00022989"/>
    </source>
</evidence>
<keyword evidence="4 6" id="KW-0472">Membrane</keyword>
<comment type="caution">
    <text evidence="8">The sequence shown here is derived from an EMBL/GenBank/DDBJ whole genome shotgun (WGS) entry which is preliminary data.</text>
</comment>
<evidence type="ECO:0000256" key="6">
    <source>
        <dbReference type="SAM" id="Phobius"/>
    </source>
</evidence>
<feature type="compositionally biased region" description="Basic and acidic residues" evidence="5">
    <location>
        <begin position="128"/>
        <end position="137"/>
    </location>
</feature>
<organism evidence="8 10">
    <name type="scientific">Podospora didyma</name>
    <dbReference type="NCBI Taxonomy" id="330526"/>
    <lineage>
        <taxon>Eukaryota</taxon>
        <taxon>Fungi</taxon>
        <taxon>Dikarya</taxon>
        <taxon>Ascomycota</taxon>
        <taxon>Pezizomycotina</taxon>
        <taxon>Sordariomycetes</taxon>
        <taxon>Sordariomycetidae</taxon>
        <taxon>Sordariales</taxon>
        <taxon>Podosporaceae</taxon>
        <taxon>Podospora</taxon>
    </lineage>
</organism>
<gene>
    <name evidence="9" type="ORF">B0H63DRAFT_387792</name>
    <name evidence="8" type="ORF">B0H63DRAFT_530030</name>
</gene>
<evidence type="ECO:0000256" key="1">
    <source>
        <dbReference type="ARBA" id="ARBA00004141"/>
    </source>
</evidence>
<evidence type="ECO:0008006" key="11">
    <source>
        <dbReference type="Google" id="ProtNLM"/>
    </source>
</evidence>
<feature type="region of interest" description="Disordered" evidence="5">
    <location>
        <begin position="376"/>
        <end position="449"/>
    </location>
</feature>
<feature type="transmembrane region" description="Helical" evidence="6">
    <location>
        <begin position="501"/>
        <end position="521"/>
    </location>
</feature>
<feature type="transmembrane region" description="Helical" evidence="6">
    <location>
        <begin position="542"/>
        <end position="560"/>
    </location>
</feature>
<feature type="transmembrane region" description="Helical" evidence="6">
    <location>
        <begin position="469"/>
        <end position="489"/>
    </location>
</feature>
<evidence type="ECO:0000256" key="7">
    <source>
        <dbReference type="SAM" id="SignalP"/>
    </source>
</evidence>
<keyword evidence="10" id="KW-1185">Reference proteome</keyword>
<reference evidence="8" key="2">
    <citation type="submission" date="2023-06" db="EMBL/GenBank/DDBJ databases">
        <authorList>
            <consortium name="Lawrence Berkeley National Laboratory"/>
            <person name="Haridas S."/>
            <person name="Hensen N."/>
            <person name="Bonometti L."/>
            <person name="Westerberg I."/>
            <person name="Brannstrom I.O."/>
            <person name="Guillou S."/>
            <person name="Cros-Aarteil S."/>
            <person name="Calhoun S."/>
            <person name="Kuo A."/>
            <person name="Mondo S."/>
            <person name="Pangilinan J."/>
            <person name="Riley R."/>
            <person name="LaButti K."/>
            <person name="Andreopoulos B."/>
            <person name="Lipzen A."/>
            <person name="Chen C."/>
            <person name="Yanf M."/>
            <person name="Daum C."/>
            <person name="Ng V."/>
            <person name="Clum A."/>
            <person name="Steindorff A."/>
            <person name="Ohm R."/>
            <person name="Martin F."/>
            <person name="Silar P."/>
            <person name="Natvig D."/>
            <person name="Lalanne C."/>
            <person name="Gautier V."/>
            <person name="Ament-velasquez S.L."/>
            <person name="Kruys A."/>
            <person name="Hutchinson M.I."/>
            <person name="Powell A.J."/>
            <person name="Barry K."/>
            <person name="Miller A.N."/>
            <person name="Grigoriev I.V."/>
            <person name="Debuchy R."/>
            <person name="Gladieux P."/>
            <person name="Thoren M.H."/>
            <person name="Johannesson H."/>
        </authorList>
    </citation>
    <scope>NUCLEOTIDE SEQUENCE</scope>
    <source>
        <strain evidence="8">CBS 232.78</strain>
    </source>
</reference>
<evidence type="ECO:0000313" key="10">
    <source>
        <dbReference type="Proteomes" id="UP001285441"/>
    </source>
</evidence>
<accession>A0AAE0MZL5</accession>
<keyword evidence="2 6" id="KW-0812">Transmembrane</keyword>
<keyword evidence="7" id="KW-0732">Signal</keyword>
<reference evidence="8" key="1">
    <citation type="journal article" date="2023" name="Mol. Phylogenet. Evol.">
        <title>Genome-scale phylogeny and comparative genomics of the fungal order Sordariales.</title>
        <authorList>
            <person name="Hensen N."/>
            <person name="Bonometti L."/>
            <person name="Westerberg I."/>
            <person name="Brannstrom I.O."/>
            <person name="Guillou S."/>
            <person name="Cros-Aarteil S."/>
            <person name="Calhoun S."/>
            <person name="Haridas S."/>
            <person name="Kuo A."/>
            <person name="Mondo S."/>
            <person name="Pangilinan J."/>
            <person name="Riley R."/>
            <person name="LaButti K."/>
            <person name="Andreopoulos B."/>
            <person name="Lipzen A."/>
            <person name="Chen C."/>
            <person name="Yan M."/>
            <person name="Daum C."/>
            <person name="Ng V."/>
            <person name="Clum A."/>
            <person name="Steindorff A."/>
            <person name="Ohm R.A."/>
            <person name="Martin F."/>
            <person name="Silar P."/>
            <person name="Natvig D.O."/>
            <person name="Lalanne C."/>
            <person name="Gautier V."/>
            <person name="Ament-Velasquez S.L."/>
            <person name="Kruys A."/>
            <person name="Hutchinson M.I."/>
            <person name="Powell A.J."/>
            <person name="Barry K."/>
            <person name="Miller A.N."/>
            <person name="Grigoriev I.V."/>
            <person name="Debuchy R."/>
            <person name="Gladieux P."/>
            <person name="Hiltunen Thoren M."/>
            <person name="Johannesson H."/>
        </authorList>
    </citation>
    <scope>NUCLEOTIDE SEQUENCE</scope>
    <source>
        <strain evidence="8">CBS 232.78</strain>
    </source>
</reference>
<evidence type="ECO:0000256" key="5">
    <source>
        <dbReference type="SAM" id="MobiDB-lite"/>
    </source>
</evidence>
<evidence type="ECO:0000313" key="8">
    <source>
        <dbReference type="EMBL" id="KAK3365441.1"/>
    </source>
</evidence>
<feature type="compositionally biased region" description="Low complexity" evidence="5">
    <location>
        <begin position="41"/>
        <end position="56"/>
    </location>
</feature>
<feature type="transmembrane region" description="Helical" evidence="6">
    <location>
        <begin position="223"/>
        <end position="244"/>
    </location>
</feature>
<dbReference type="PANTHER" id="PTHR11040">
    <property type="entry name" value="ZINC/IRON TRANSPORTER"/>
    <property type="match status" value="1"/>
</dbReference>
<dbReference type="Proteomes" id="UP001285441">
    <property type="component" value="Unassembled WGS sequence"/>
</dbReference>
<dbReference type="PANTHER" id="PTHR11040:SF44">
    <property type="entry name" value="PROTEIN ZNTC-RELATED"/>
    <property type="match status" value="1"/>
</dbReference>
<dbReference type="AlphaFoldDB" id="A0AAE0MZL5"/>
<dbReference type="GO" id="GO:0005385">
    <property type="term" value="F:zinc ion transmembrane transporter activity"/>
    <property type="evidence" value="ECO:0007669"/>
    <property type="project" value="TreeGrafter"/>
</dbReference>
<feature type="region of interest" description="Disordered" evidence="5">
    <location>
        <begin position="123"/>
        <end position="148"/>
    </location>
</feature>
<feature type="transmembrane region" description="Helical" evidence="6">
    <location>
        <begin position="186"/>
        <end position="211"/>
    </location>
</feature>
<feature type="compositionally biased region" description="Low complexity" evidence="5">
    <location>
        <begin position="412"/>
        <end position="421"/>
    </location>
</feature>
<protein>
    <recommendedName>
        <fullName evidence="11">Zinc-regulated transporter</fullName>
    </recommendedName>
</protein>